<dbReference type="EMBL" id="CZDF01000188">
    <property type="protein sequence ID" value="CUR36104.1"/>
    <property type="molecule type" value="Genomic_DNA"/>
</dbReference>
<dbReference type="STRING" id="671072.PL921480214"/>
<accession>A0A1J1LU28</accession>
<dbReference type="AlphaFoldDB" id="A0A1J1LU28"/>
<gene>
    <name evidence="2" type="ORF">PL921480214</name>
</gene>
<protein>
    <recommendedName>
        <fullName evidence="1">Type II secretion system protein GspE N-terminal domain-containing protein</fullName>
    </recommendedName>
</protein>
<evidence type="ECO:0000313" key="3">
    <source>
        <dbReference type="Proteomes" id="UP000184315"/>
    </source>
</evidence>
<dbReference type="Pfam" id="PF05157">
    <property type="entry name" value="MshEN"/>
    <property type="match status" value="1"/>
</dbReference>
<reference evidence="3" key="1">
    <citation type="submission" date="2015-10" db="EMBL/GenBank/DDBJ databases">
        <authorList>
            <person name="Regsiter A."/>
            <person name="william w."/>
        </authorList>
    </citation>
    <scope>NUCLEOTIDE SEQUENCE [LARGE SCALE GENOMIC DNA]</scope>
</reference>
<dbReference type="Proteomes" id="UP000184315">
    <property type="component" value="Unassembled WGS sequence"/>
</dbReference>
<feature type="domain" description="Type II secretion system protein GspE N-terminal" evidence="1">
    <location>
        <begin position="24"/>
        <end position="90"/>
    </location>
</feature>
<evidence type="ECO:0000259" key="1">
    <source>
        <dbReference type="Pfam" id="PF05157"/>
    </source>
</evidence>
<sequence length="380" mass="42163">MLAKSQATGTIPLDAQQIFGLIDSILPLEVCLHYQILPLCLKDNHLYLGVVDSEDESALEYVQKIVSYMNCSIVTQIISSSEERSLLSSYLYYTQQAQKAEPISTSVEKTLSSEPKISSETFIQNSAVHSSVKSKNITPSEPLESLPSLVANFSSEVEKFSLEPIELASPGSLNLPSVLEIKTTDLENPMEDLATLSPHDLLQELLGRVLKGGIGRLYFERQEANSSRILWSQDGVLQSVVAGLEDQQFQGVINELKLLVEFPLIPVDTPQQVEIERVYQNTHLLLRLRVTPGSLGEEANLQVLRGAALKFYQKQQLSKLSLDALRLTQQLQNKLSELSTRLAVTPLSSENLRLLNQLLKTMVQQSEALIQKGQDSDTTS</sequence>
<dbReference type="Gene3D" id="3.30.450.90">
    <property type="match status" value="1"/>
</dbReference>
<name>A0A1J1LU28_9CYAN</name>
<keyword evidence="3" id="KW-1185">Reference proteome</keyword>
<dbReference type="InterPro" id="IPR007831">
    <property type="entry name" value="T2SS_GspE_N"/>
</dbReference>
<dbReference type="RefSeq" id="WP_072717219.1">
    <property type="nucleotide sequence ID" value="NZ_LN889764.1"/>
</dbReference>
<organism evidence="2 3">
    <name type="scientific">Planktothrix tepida PCC 9214</name>
    <dbReference type="NCBI Taxonomy" id="671072"/>
    <lineage>
        <taxon>Bacteria</taxon>
        <taxon>Bacillati</taxon>
        <taxon>Cyanobacteriota</taxon>
        <taxon>Cyanophyceae</taxon>
        <taxon>Oscillatoriophycideae</taxon>
        <taxon>Oscillatoriales</taxon>
        <taxon>Microcoleaceae</taxon>
        <taxon>Planktothrix</taxon>
    </lineage>
</organism>
<dbReference type="OrthoDB" id="503913at2"/>
<evidence type="ECO:0000313" key="2">
    <source>
        <dbReference type="EMBL" id="CUR36104.1"/>
    </source>
</evidence>
<proteinExistence type="predicted"/>